<reference evidence="1 2" key="1">
    <citation type="submission" date="2020-04" db="EMBL/GenBank/DDBJ databases">
        <authorList>
            <person name="De Canck E."/>
        </authorList>
    </citation>
    <scope>NUCLEOTIDE SEQUENCE [LARGE SCALE GENOMIC DNA]</scope>
    <source>
        <strain evidence="1 2">LMG 22037</strain>
    </source>
</reference>
<organism evidence="1 2">
    <name type="scientific">Paraburkholderia phenoliruptrix</name>
    <dbReference type="NCBI Taxonomy" id="252970"/>
    <lineage>
        <taxon>Bacteria</taxon>
        <taxon>Pseudomonadati</taxon>
        <taxon>Pseudomonadota</taxon>
        <taxon>Betaproteobacteria</taxon>
        <taxon>Burkholderiales</taxon>
        <taxon>Burkholderiaceae</taxon>
        <taxon>Paraburkholderia</taxon>
    </lineage>
</organism>
<accession>A0A6J5BZG7</accession>
<dbReference type="EMBL" id="CADIKB010000028">
    <property type="protein sequence ID" value="CAB3720242.1"/>
    <property type="molecule type" value="Genomic_DNA"/>
</dbReference>
<evidence type="ECO:0000313" key="2">
    <source>
        <dbReference type="Proteomes" id="UP000494249"/>
    </source>
</evidence>
<name>A0A6J5BZG7_9BURK</name>
<dbReference type="AlphaFoldDB" id="A0A6J5BZG7"/>
<evidence type="ECO:0000313" key="1">
    <source>
        <dbReference type="EMBL" id="CAB3720242.1"/>
    </source>
</evidence>
<proteinExistence type="predicted"/>
<sequence>MNSYAIVENGVVSNVILWDGQTEWTPPPGSTVMKLADGIECGPGYTFDGTNFIAPPAPPPQIF</sequence>
<gene>
    <name evidence="1" type="ORF">LMG22037_04702</name>
</gene>
<protein>
    <submittedName>
        <fullName evidence="1">Uncharacterized protein</fullName>
    </submittedName>
</protein>
<dbReference type="Proteomes" id="UP000494249">
    <property type="component" value="Unassembled WGS sequence"/>
</dbReference>
<dbReference type="RefSeq" id="WP_035482267.1">
    <property type="nucleotide sequence ID" value="NZ_CADFGL010000010.1"/>
</dbReference>